<dbReference type="EMBL" id="CAMAPF010000210">
    <property type="protein sequence ID" value="CAH9113697.1"/>
    <property type="molecule type" value="Genomic_DNA"/>
</dbReference>
<protein>
    <submittedName>
        <fullName evidence="1">Uncharacterized protein</fullName>
    </submittedName>
</protein>
<keyword evidence="2" id="KW-1185">Reference proteome</keyword>
<accession>A0AAV0E2R7</accession>
<gene>
    <name evidence="1" type="ORF">CEPIT_LOCUS20409</name>
</gene>
<name>A0AAV0E2R7_9ASTE</name>
<reference evidence="1" key="1">
    <citation type="submission" date="2022-07" db="EMBL/GenBank/DDBJ databases">
        <authorList>
            <person name="Macas J."/>
            <person name="Novak P."/>
            <person name="Neumann P."/>
        </authorList>
    </citation>
    <scope>NUCLEOTIDE SEQUENCE</scope>
</reference>
<proteinExistence type="predicted"/>
<sequence length="116" mass="13450">MYAISNRAPRQGFEAVLPICSGWSRQQRDVIYGSRLKLQISQQRNFRGENPIGRRTQFGQISEGLSSGKYRVPSSTTGWYCRGLTSPRSAWNPRHGCRIDMQSMEFRRQTPLRKRN</sequence>
<dbReference type="Proteomes" id="UP001152523">
    <property type="component" value="Unassembled WGS sequence"/>
</dbReference>
<evidence type="ECO:0000313" key="2">
    <source>
        <dbReference type="Proteomes" id="UP001152523"/>
    </source>
</evidence>
<organism evidence="1 2">
    <name type="scientific">Cuscuta epithymum</name>
    <dbReference type="NCBI Taxonomy" id="186058"/>
    <lineage>
        <taxon>Eukaryota</taxon>
        <taxon>Viridiplantae</taxon>
        <taxon>Streptophyta</taxon>
        <taxon>Embryophyta</taxon>
        <taxon>Tracheophyta</taxon>
        <taxon>Spermatophyta</taxon>
        <taxon>Magnoliopsida</taxon>
        <taxon>eudicotyledons</taxon>
        <taxon>Gunneridae</taxon>
        <taxon>Pentapetalae</taxon>
        <taxon>asterids</taxon>
        <taxon>lamiids</taxon>
        <taxon>Solanales</taxon>
        <taxon>Convolvulaceae</taxon>
        <taxon>Cuscuteae</taxon>
        <taxon>Cuscuta</taxon>
        <taxon>Cuscuta subgen. Cuscuta</taxon>
    </lineage>
</organism>
<evidence type="ECO:0000313" key="1">
    <source>
        <dbReference type="EMBL" id="CAH9113697.1"/>
    </source>
</evidence>
<comment type="caution">
    <text evidence="1">The sequence shown here is derived from an EMBL/GenBank/DDBJ whole genome shotgun (WGS) entry which is preliminary data.</text>
</comment>
<dbReference type="AlphaFoldDB" id="A0AAV0E2R7"/>